<evidence type="ECO:0000313" key="6">
    <source>
        <dbReference type="EMBL" id="MEM4988440.1"/>
    </source>
</evidence>
<dbReference type="Gene3D" id="3.40.190.290">
    <property type="match status" value="1"/>
</dbReference>
<keyword evidence="2" id="KW-0805">Transcription regulation</keyword>
<dbReference type="Pfam" id="PF00126">
    <property type="entry name" value="HTH_1"/>
    <property type="match status" value="1"/>
</dbReference>
<dbReference type="PRINTS" id="PR00039">
    <property type="entry name" value="HTHLYSR"/>
</dbReference>
<protein>
    <submittedName>
        <fullName evidence="6">LysR family transcriptional regulator</fullName>
    </submittedName>
</protein>
<dbReference type="PROSITE" id="PS50931">
    <property type="entry name" value="HTH_LYSR"/>
    <property type="match status" value="1"/>
</dbReference>
<gene>
    <name evidence="6" type="ORF">V8G57_13670</name>
</gene>
<proteinExistence type="inferred from homology"/>
<evidence type="ECO:0000256" key="1">
    <source>
        <dbReference type="ARBA" id="ARBA00009437"/>
    </source>
</evidence>
<reference evidence="6 7" key="1">
    <citation type="submission" date="2024-02" db="EMBL/GenBank/DDBJ databases">
        <title>Draft genome sequence of Collimonas sp. strain H4R21, an effective mineral-weathering bacterial strain isolated from the beech rhizosphere.</title>
        <authorList>
            <person name="Morin E."/>
            <person name="Uroz S."/>
            <person name="Leveau J.H.J."/>
            <person name="Kumar R."/>
            <person name="Rey M.W."/>
            <person name="Pham J."/>
        </authorList>
    </citation>
    <scope>NUCLEOTIDE SEQUENCE [LARGE SCALE GENOMIC DNA]</scope>
    <source>
        <strain evidence="6 7">H4R21</strain>
    </source>
</reference>
<name>A0ABU9PWN0_9BURK</name>
<sequence>MTLENLLVFATIADCGSLSAAARRLGKAQSTVSTALSNLEVDTGTRLFERDLHHLALTADGAVLLGFARSTLTAAGNLERKAHSLSAGHGHRLRLGIDQALPLARSHALCAELERRFPQLQLELFRPTSIDATDLMRRGLLDIAIAVTVDPMPSDFNACSLGQLQFVPVAAAGHALSRLPQVHNGDLAQHRQLLASSRDGGDASIFGRYSEIMWRIESPELLLDLLRRGMGWAFLPQHAMQENGVREGLKILAHEYQEPAFLKSVDLIWSKQEQQSEAARWLSSDLEWARSAIPAG</sequence>
<dbReference type="RefSeq" id="WP_342829860.1">
    <property type="nucleotide sequence ID" value="NZ_JBANDC010000008.1"/>
</dbReference>
<dbReference type="InterPro" id="IPR000847">
    <property type="entry name" value="LysR_HTH_N"/>
</dbReference>
<evidence type="ECO:0000259" key="5">
    <source>
        <dbReference type="PROSITE" id="PS50931"/>
    </source>
</evidence>
<evidence type="ECO:0000256" key="2">
    <source>
        <dbReference type="ARBA" id="ARBA00023015"/>
    </source>
</evidence>
<dbReference type="CDD" id="cd05466">
    <property type="entry name" value="PBP2_LTTR_substrate"/>
    <property type="match status" value="1"/>
</dbReference>
<dbReference type="Gene3D" id="1.10.10.10">
    <property type="entry name" value="Winged helix-like DNA-binding domain superfamily/Winged helix DNA-binding domain"/>
    <property type="match status" value="1"/>
</dbReference>
<comment type="caution">
    <text evidence="6">The sequence shown here is derived from an EMBL/GenBank/DDBJ whole genome shotgun (WGS) entry which is preliminary data.</text>
</comment>
<dbReference type="PANTHER" id="PTHR30126:SF91">
    <property type="entry name" value="LYSR FAMILY TRANSCRIPTIONAL REGULATOR"/>
    <property type="match status" value="1"/>
</dbReference>
<feature type="domain" description="HTH lysR-type" evidence="5">
    <location>
        <begin position="1"/>
        <end position="58"/>
    </location>
</feature>
<keyword evidence="4" id="KW-0804">Transcription</keyword>
<dbReference type="InterPro" id="IPR036388">
    <property type="entry name" value="WH-like_DNA-bd_sf"/>
</dbReference>
<keyword evidence="3" id="KW-0238">DNA-binding</keyword>
<dbReference type="InterPro" id="IPR036390">
    <property type="entry name" value="WH_DNA-bd_sf"/>
</dbReference>
<dbReference type="PANTHER" id="PTHR30126">
    <property type="entry name" value="HTH-TYPE TRANSCRIPTIONAL REGULATOR"/>
    <property type="match status" value="1"/>
</dbReference>
<organism evidence="6 7">
    <name type="scientific">Collimonas rhizosphaerae</name>
    <dbReference type="NCBI Taxonomy" id="3126357"/>
    <lineage>
        <taxon>Bacteria</taxon>
        <taxon>Pseudomonadati</taxon>
        <taxon>Pseudomonadota</taxon>
        <taxon>Betaproteobacteria</taxon>
        <taxon>Burkholderiales</taxon>
        <taxon>Oxalobacteraceae</taxon>
        <taxon>Collimonas</taxon>
    </lineage>
</organism>
<dbReference type="SUPFAM" id="SSF46785">
    <property type="entry name" value="Winged helix' DNA-binding domain"/>
    <property type="match status" value="1"/>
</dbReference>
<comment type="similarity">
    <text evidence="1">Belongs to the LysR transcriptional regulatory family.</text>
</comment>
<keyword evidence="7" id="KW-1185">Reference proteome</keyword>
<dbReference type="InterPro" id="IPR005119">
    <property type="entry name" value="LysR_subst-bd"/>
</dbReference>
<dbReference type="Pfam" id="PF03466">
    <property type="entry name" value="LysR_substrate"/>
    <property type="match status" value="1"/>
</dbReference>
<evidence type="ECO:0000256" key="3">
    <source>
        <dbReference type="ARBA" id="ARBA00023125"/>
    </source>
</evidence>
<dbReference type="SUPFAM" id="SSF53850">
    <property type="entry name" value="Periplasmic binding protein-like II"/>
    <property type="match status" value="1"/>
</dbReference>
<accession>A0ABU9PWN0</accession>
<dbReference type="Proteomes" id="UP001495910">
    <property type="component" value="Unassembled WGS sequence"/>
</dbReference>
<dbReference type="EMBL" id="JBANDC010000008">
    <property type="protein sequence ID" value="MEM4988440.1"/>
    <property type="molecule type" value="Genomic_DNA"/>
</dbReference>
<evidence type="ECO:0000313" key="7">
    <source>
        <dbReference type="Proteomes" id="UP001495910"/>
    </source>
</evidence>
<evidence type="ECO:0000256" key="4">
    <source>
        <dbReference type="ARBA" id="ARBA00023163"/>
    </source>
</evidence>